<comment type="caution">
    <text evidence="2">The sequence shown here is derived from an EMBL/GenBank/DDBJ whole genome shotgun (WGS) entry which is preliminary data.</text>
</comment>
<evidence type="ECO:0000313" key="2">
    <source>
        <dbReference type="EMBL" id="EQD32515.1"/>
    </source>
</evidence>
<dbReference type="Pfam" id="PF01609">
    <property type="entry name" value="DDE_Tnp_1"/>
    <property type="match status" value="1"/>
</dbReference>
<proteinExistence type="predicted"/>
<feature type="domain" description="Transposase IS4-like" evidence="1">
    <location>
        <begin position="6"/>
        <end position="141"/>
    </location>
</feature>
<dbReference type="GO" id="GO:0003677">
    <property type="term" value="F:DNA binding"/>
    <property type="evidence" value="ECO:0007669"/>
    <property type="project" value="InterPro"/>
</dbReference>
<dbReference type="InterPro" id="IPR012337">
    <property type="entry name" value="RNaseH-like_sf"/>
</dbReference>
<accession>T0ZRR0</accession>
<reference evidence="2" key="1">
    <citation type="submission" date="2013-08" db="EMBL/GenBank/DDBJ databases">
        <authorList>
            <person name="Mendez C."/>
            <person name="Richter M."/>
            <person name="Ferrer M."/>
            <person name="Sanchez J."/>
        </authorList>
    </citation>
    <scope>NUCLEOTIDE SEQUENCE</scope>
</reference>
<dbReference type="SUPFAM" id="SSF53098">
    <property type="entry name" value="Ribonuclease H-like"/>
    <property type="match status" value="1"/>
</dbReference>
<dbReference type="GO" id="GO:0004803">
    <property type="term" value="F:transposase activity"/>
    <property type="evidence" value="ECO:0007669"/>
    <property type="project" value="InterPro"/>
</dbReference>
<reference evidence="2" key="2">
    <citation type="journal article" date="2014" name="ISME J.">
        <title>Microbial stratification in low pH oxic and suboxic macroscopic growths along an acid mine drainage.</title>
        <authorList>
            <person name="Mendez-Garcia C."/>
            <person name="Mesa V."/>
            <person name="Sprenger R.R."/>
            <person name="Richter M."/>
            <person name="Diez M.S."/>
            <person name="Solano J."/>
            <person name="Bargiela R."/>
            <person name="Golyshina O.V."/>
            <person name="Manteca A."/>
            <person name="Ramos J.L."/>
            <person name="Gallego J.R."/>
            <person name="Llorente I."/>
            <person name="Martins Dos Santos V.A."/>
            <person name="Jensen O.N."/>
            <person name="Pelaez A.I."/>
            <person name="Sanchez J."/>
            <person name="Ferrer M."/>
        </authorList>
    </citation>
    <scope>NUCLEOTIDE SEQUENCE</scope>
</reference>
<evidence type="ECO:0000259" key="1">
    <source>
        <dbReference type="Pfam" id="PF01609"/>
    </source>
</evidence>
<protein>
    <submittedName>
        <fullName evidence="2">Transposase</fullName>
    </submittedName>
</protein>
<gene>
    <name evidence="2" type="ORF">B1A_19468</name>
</gene>
<sequence length="203" mass="24268">MPSEISAMLVSLGQIFGHIDLLLFDRGFYSKDLIMKLNNVGINYLIFVPKNPQVKGELSFMHHSEKRIMLHEFSLYRDGKKVSDSVHLAFLKQIFDHRTEAYYDWCFATSIAEPDLDHLIAKYKFRWRIETMFRVQDECGLKTKSKDIRIRYFLFACEQLVESIWYLFYHKEVSFKRYLIELSEACTVMVNNVERKERTRKQL</sequence>
<dbReference type="EMBL" id="AUZX01014360">
    <property type="protein sequence ID" value="EQD32515.1"/>
    <property type="molecule type" value="Genomic_DNA"/>
</dbReference>
<organism evidence="2">
    <name type="scientific">mine drainage metagenome</name>
    <dbReference type="NCBI Taxonomy" id="410659"/>
    <lineage>
        <taxon>unclassified sequences</taxon>
        <taxon>metagenomes</taxon>
        <taxon>ecological metagenomes</taxon>
    </lineage>
</organism>
<dbReference type="AlphaFoldDB" id="T0ZRR0"/>
<dbReference type="InterPro" id="IPR002559">
    <property type="entry name" value="Transposase_11"/>
</dbReference>
<name>T0ZRR0_9ZZZZ</name>
<dbReference type="GO" id="GO:0006313">
    <property type="term" value="P:DNA transposition"/>
    <property type="evidence" value="ECO:0007669"/>
    <property type="project" value="InterPro"/>
</dbReference>